<dbReference type="GO" id="GO:1902201">
    <property type="term" value="P:negative regulation of bacterial-type flagellum-dependent cell motility"/>
    <property type="evidence" value="ECO:0007669"/>
    <property type="project" value="TreeGrafter"/>
</dbReference>
<evidence type="ECO:0000256" key="2">
    <source>
        <dbReference type="ARBA" id="ARBA00034247"/>
    </source>
</evidence>
<feature type="domain" description="GGDEF" evidence="4">
    <location>
        <begin position="424"/>
        <end position="558"/>
    </location>
</feature>
<protein>
    <recommendedName>
        <fullName evidence="1">diguanylate cyclase</fullName>
        <ecNumber evidence="1">2.7.7.65</ecNumber>
    </recommendedName>
</protein>
<comment type="catalytic activity">
    <reaction evidence="2">
        <text>2 GTP = 3',3'-c-di-GMP + 2 diphosphate</text>
        <dbReference type="Rhea" id="RHEA:24898"/>
        <dbReference type="ChEBI" id="CHEBI:33019"/>
        <dbReference type="ChEBI" id="CHEBI:37565"/>
        <dbReference type="ChEBI" id="CHEBI:58805"/>
        <dbReference type="EC" id="2.7.7.65"/>
    </reaction>
</comment>
<dbReference type="Gene3D" id="3.30.450.40">
    <property type="match status" value="1"/>
</dbReference>
<accession>A0A7G8BI46</accession>
<gene>
    <name evidence="5" type="ORF">H7849_25055</name>
</gene>
<dbReference type="NCBIfam" id="TIGR00254">
    <property type="entry name" value="GGDEF"/>
    <property type="match status" value="1"/>
</dbReference>
<dbReference type="CDD" id="cd01949">
    <property type="entry name" value="GGDEF"/>
    <property type="match status" value="1"/>
</dbReference>
<dbReference type="InterPro" id="IPR029016">
    <property type="entry name" value="GAF-like_dom_sf"/>
</dbReference>
<dbReference type="PANTHER" id="PTHR45138">
    <property type="entry name" value="REGULATORY COMPONENTS OF SENSORY TRANSDUCTION SYSTEM"/>
    <property type="match status" value="1"/>
</dbReference>
<dbReference type="SMART" id="SM00267">
    <property type="entry name" value="GGDEF"/>
    <property type="match status" value="1"/>
</dbReference>
<dbReference type="RefSeq" id="WP_186743171.1">
    <property type="nucleotide sequence ID" value="NZ_CP060394.1"/>
</dbReference>
<organism evidence="5 6">
    <name type="scientific">Alloacidobacterium dinghuense</name>
    <dbReference type="NCBI Taxonomy" id="2763107"/>
    <lineage>
        <taxon>Bacteria</taxon>
        <taxon>Pseudomonadati</taxon>
        <taxon>Acidobacteriota</taxon>
        <taxon>Terriglobia</taxon>
        <taxon>Terriglobales</taxon>
        <taxon>Acidobacteriaceae</taxon>
        <taxon>Alloacidobacterium</taxon>
    </lineage>
</organism>
<keyword evidence="6" id="KW-1185">Reference proteome</keyword>
<evidence type="ECO:0000313" key="5">
    <source>
        <dbReference type="EMBL" id="QNI32216.1"/>
    </source>
</evidence>
<name>A0A7G8BI46_9BACT</name>
<sequence>MDTPVPSTVNTKDHTVPLLLLAATGAIFFICASAFFVYNTTQHLVASRDWRDHSQEVLSTLQLTSQRLDRIDLSSRLYILEKNEEDISVAQANAIALDAGLVHLVELVKDNAAQVARARELDNCVLGLKQQINEALPQGVSPHNKVFECRDDASRMQESERTLLSQRTEESQKSIYRSLLAGAGFLVVSLAVVIALFAFLVRDARRRRRLDQQVINANSQLEVTVLTLQKRASESTLLTAAREELQLCTRPTQAHEAVVRYTKQLLPSVHAALLMINNSRHMVEIVSESQGETKLLDGFPVDACCGLRSGTLRWRKPGQSEVHCAHFVGASPENYLCIPLAAHGDTLGVLYIECPTVLVGIDVRANLDNLEELAEIASMSIAGLNLRARLEHQSIRDGLTNLYNRHFMEISLDREVRRAARNQTDISILMLDVDHFKKFNDTYGHEAGDCILREVAETFRQSVRAEDIICRYGGEEFVIILPETSQESALERAENIRQRVSELRVRFRSEALREITISVGVATYPQSGTTLEEMLRAADRALYLAKHGGRNQVVIADTPLATV</sequence>
<dbReference type="PROSITE" id="PS50887">
    <property type="entry name" value="GGDEF"/>
    <property type="match status" value="1"/>
</dbReference>
<dbReference type="PANTHER" id="PTHR45138:SF9">
    <property type="entry name" value="DIGUANYLATE CYCLASE DGCM-RELATED"/>
    <property type="match status" value="1"/>
</dbReference>
<dbReference type="GO" id="GO:0043709">
    <property type="term" value="P:cell adhesion involved in single-species biofilm formation"/>
    <property type="evidence" value="ECO:0007669"/>
    <property type="project" value="TreeGrafter"/>
</dbReference>
<dbReference type="AlphaFoldDB" id="A0A7G8BI46"/>
<dbReference type="KEGG" id="adin:H7849_25055"/>
<dbReference type="Proteomes" id="UP000515312">
    <property type="component" value="Chromosome"/>
</dbReference>
<reference evidence="5 6" key="1">
    <citation type="submission" date="2020-08" db="EMBL/GenBank/DDBJ databases">
        <title>Edaphobacter telluris sp. nov. and Acidobacterium dinghuensis sp. nov., two acidobacteria isolated from forest soil.</title>
        <authorList>
            <person name="Fu J."/>
            <person name="Qiu L."/>
        </authorList>
    </citation>
    <scope>NUCLEOTIDE SEQUENCE [LARGE SCALE GENOMIC DNA]</scope>
    <source>
        <strain evidence="5">4Y35</strain>
    </source>
</reference>
<dbReference type="Gene3D" id="3.30.70.270">
    <property type="match status" value="1"/>
</dbReference>
<dbReference type="InterPro" id="IPR043128">
    <property type="entry name" value="Rev_trsase/Diguanyl_cyclase"/>
</dbReference>
<dbReference type="InterPro" id="IPR000160">
    <property type="entry name" value="GGDEF_dom"/>
</dbReference>
<evidence type="ECO:0000313" key="6">
    <source>
        <dbReference type="Proteomes" id="UP000515312"/>
    </source>
</evidence>
<dbReference type="EMBL" id="CP060394">
    <property type="protein sequence ID" value="QNI32216.1"/>
    <property type="molecule type" value="Genomic_DNA"/>
</dbReference>
<dbReference type="Pfam" id="PF00990">
    <property type="entry name" value="GGDEF"/>
    <property type="match status" value="1"/>
</dbReference>
<dbReference type="GO" id="GO:0005886">
    <property type="term" value="C:plasma membrane"/>
    <property type="evidence" value="ECO:0007669"/>
    <property type="project" value="TreeGrafter"/>
</dbReference>
<proteinExistence type="predicted"/>
<dbReference type="SUPFAM" id="SSF55073">
    <property type="entry name" value="Nucleotide cyclase"/>
    <property type="match status" value="1"/>
</dbReference>
<dbReference type="FunFam" id="3.30.70.270:FF:000001">
    <property type="entry name" value="Diguanylate cyclase domain protein"/>
    <property type="match status" value="1"/>
</dbReference>
<dbReference type="InterPro" id="IPR029787">
    <property type="entry name" value="Nucleotide_cyclase"/>
</dbReference>
<keyword evidence="3" id="KW-0812">Transmembrane</keyword>
<dbReference type="SUPFAM" id="SSF55781">
    <property type="entry name" value="GAF domain-like"/>
    <property type="match status" value="1"/>
</dbReference>
<evidence type="ECO:0000256" key="1">
    <source>
        <dbReference type="ARBA" id="ARBA00012528"/>
    </source>
</evidence>
<feature type="transmembrane region" description="Helical" evidence="3">
    <location>
        <begin position="179"/>
        <end position="201"/>
    </location>
</feature>
<dbReference type="EC" id="2.7.7.65" evidence="1"/>
<evidence type="ECO:0000259" key="4">
    <source>
        <dbReference type="PROSITE" id="PS50887"/>
    </source>
</evidence>
<feature type="transmembrane region" description="Helical" evidence="3">
    <location>
        <begin position="16"/>
        <end position="38"/>
    </location>
</feature>
<dbReference type="InterPro" id="IPR050469">
    <property type="entry name" value="Diguanylate_Cyclase"/>
</dbReference>
<keyword evidence="3" id="KW-0472">Membrane</keyword>
<dbReference type="GO" id="GO:0052621">
    <property type="term" value="F:diguanylate cyclase activity"/>
    <property type="evidence" value="ECO:0007669"/>
    <property type="project" value="UniProtKB-EC"/>
</dbReference>
<evidence type="ECO:0000256" key="3">
    <source>
        <dbReference type="SAM" id="Phobius"/>
    </source>
</evidence>
<keyword evidence="3" id="KW-1133">Transmembrane helix</keyword>